<keyword evidence="3" id="KW-1185">Reference proteome</keyword>
<evidence type="ECO:0000256" key="1">
    <source>
        <dbReference type="SAM" id="MobiDB-lite"/>
    </source>
</evidence>
<reference evidence="2 3" key="1">
    <citation type="journal article" date="2018" name="Mol. Biol. Evol.">
        <title>Broad Genomic Sampling Reveals a Smut Pathogenic Ancestry of the Fungal Clade Ustilaginomycotina.</title>
        <authorList>
            <person name="Kijpornyongpan T."/>
            <person name="Mondo S.J."/>
            <person name="Barry K."/>
            <person name="Sandor L."/>
            <person name="Lee J."/>
            <person name="Lipzen A."/>
            <person name="Pangilinan J."/>
            <person name="LaButti K."/>
            <person name="Hainaut M."/>
            <person name="Henrissat B."/>
            <person name="Grigoriev I.V."/>
            <person name="Spatafora J.W."/>
            <person name="Aime M.C."/>
        </authorList>
    </citation>
    <scope>NUCLEOTIDE SEQUENCE [LARGE SCALE GENOMIC DNA]</scope>
    <source>
        <strain evidence="2 3">MCA 4186</strain>
    </source>
</reference>
<dbReference type="EMBL" id="KZ819295">
    <property type="protein sequence ID" value="PWN97256.1"/>
    <property type="molecule type" value="Genomic_DNA"/>
</dbReference>
<feature type="compositionally biased region" description="Low complexity" evidence="1">
    <location>
        <begin position="361"/>
        <end position="380"/>
    </location>
</feature>
<proteinExistence type="predicted"/>
<feature type="compositionally biased region" description="Basic residues" evidence="1">
    <location>
        <begin position="330"/>
        <end position="341"/>
    </location>
</feature>
<accession>A0A316Z7L9</accession>
<dbReference type="GeneID" id="37273226"/>
<dbReference type="OrthoDB" id="298344at2759"/>
<evidence type="ECO:0000313" key="2">
    <source>
        <dbReference type="EMBL" id="PWN97256.1"/>
    </source>
</evidence>
<feature type="compositionally biased region" description="Low complexity" evidence="1">
    <location>
        <begin position="422"/>
        <end position="441"/>
    </location>
</feature>
<name>A0A316Z7L9_9BASI</name>
<gene>
    <name evidence="2" type="ORF">FA09DRAFT_47414</name>
</gene>
<dbReference type="RefSeq" id="XP_025597535.1">
    <property type="nucleotide sequence ID" value="XM_025745682.1"/>
</dbReference>
<organism evidence="2 3">
    <name type="scientific">Tilletiopsis washingtonensis</name>
    <dbReference type="NCBI Taxonomy" id="58919"/>
    <lineage>
        <taxon>Eukaryota</taxon>
        <taxon>Fungi</taxon>
        <taxon>Dikarya</taxon>
        <taxon>Basidiomycota</taxon>
        <taxon>Ustilaginomycotina</taxon>
        <taxon>Exobasidiomycetes</taxon>
        <taxon>Entylomatales</taxon>
        <taxon>Entylomatales incertae sedis</taxon>
        <taxon>Tilletiopsis</taxon>
    </lineage>
</organism>
<feature type="region of interest" description="Disordered" evidence="1">
    <location>
        <begin position="327"/>
        <end position="441"/>
    </location>
</feature>
<feature type="compositionally biased region" description="Acidic residues" evidence="1">
    <location>
        <begin position="381"/>
        <end position="397"/>
    </location>
</feature>
<dbReference type="AlphaFoldDB" id="A0A316Z7L9"/>
<evidence type="ECO:0000313" key="3">
    <source>
        <dbReference type="Proteomes" id="UP000245946"/>
    </source>
</evidence>
<sequence length="587" mass="63735">MYQRLCKRESFGIKHHIEHLVRAATEQSGVLPPGEFRRALLLFRRCLVDSWSGYDEESEEETQVRKLEANSAECDVCHAALWQSYWQLEPTDSADVSDSEGRAALRPPDPSAAQSAFRLCSMCYASGRLCKGEPPDALQPFMSQAFQTLVDMYNRAAEVLAERWGQAGITEPLGVKPYQHFEGLEGVAAAQPHRAGHRLYWIRTQPNEENVAKCRSCGSPETAPNRFKCKPCHYSFCWPCILKNHYIHAIEGLNSSPQTFHDLHRGKAQELYYEWHASPAAVNLKRAPLARLVRVVRESAAPRLLHPRAQAGYLDGPRIVGAISLGSASAKKRARKTRKRRSSELQTLSPSPQPVRRAKAPRLSASAPASADDGDSSVAPEDADMDGDDDDAADTADEEHASAAQAGRPPTRWWRSAHASKRAAAGDAAAGSGSASGSHLDGASLHTASELRALADAVAAQERAAAAREAAHVQRHHELLRVLSLRTEREERLERSVADLSLRIRRFEQQLAEKVGDPSNGFPDSSLRLSAAASLSALRSTGAPPGAQLAVVPEPRHSATPSPLPPASGPPYAANGTGHSISPPAPF</sequence>
<protein>
    <recommendedName>
        <fullName evidence="4">IBR domain-containing protein</fullName>
    </recommendedName>
</protein>
<dbReference type="Proteomes" id="UP000245946">
    <property type="component" value="Unassembled WGS sequence"/>
</dbReference>
<feature type="region of interest" description="Disordered" evidence="1">
    <location>
        <begin position="539"/>
        <end position="587"/>
    </location>
</feature>
<dbReference type="STRING" id="58919.A0A316Z7L9"/>
<evidence type="ECO:0008006" key="4">
    <source>
        <dbReference type="Google" id="ProtNLM"/>
    </source>
</evidence>